<dbReference type="PANTHER" id="PTHR19328:SF75">
    <property type="entry name" value="ALDOSE SUGAR DEHYDROGENASE YLII"/>
    <property type="match status" value="1"/>
</dbReference>
<dbReference type="Gene3D" id="2.120.10.30">
    <property type="entry name" value="TolB, C-terminal domain"/>
    <property type="match status" value="1"/>
</dbReference>
<sequence length="357" mass="38858">MPAVSRAQARTFRSQKAAYRLVTLASGLEQPWSIAFLPDGRLLITERPGRLRVFANGKLEPQPLAGVPEVRARGQGGLLDVCLHPAFARNGTLYLSLAAPVAGGALTRVVRARWGEGGLADVTPIFDATPPGSGGNHFGSRIAFDRAGLMYVTCGERYQMQRAQRLDDLGGKIVRLRDDGSVPPDNPFVGRRDARPEIFTYGHRNPQGLAMHPDTGRLWSVEHGPRGGDELNLLKTGANYGWPLATQGIDYSGAKISDHKSLPGMEDPVRAWVPSISPCGLVIYSGSAFPAWRGSFFIGGLSASSLFRVEIDGERYVSEERLLADMFDIRDVRQGPDGMLYLISRSDNGTLYRVEPA</sequence>
<dbReference type="InterPro" id="IPR011041">
    <property type="entry name" value="Quinoprot_gluc/sorb_DH_b-prop"/>
</dbReference>
<proteinExistence type="predicted"/>
<dbReference type="InterPro" id="IPR011042">
    <property type="entry name" value="6-blade_b-propeller_TolB-like"/>
</dbReference>
<dbReference type="Proteomes" id="UP000321638">
    <property type="component" value="Unassembled WGS sequence"/>
</dbReference>
<dbReference type="PANTHER" id="PTHR19328">
    <property type="entry name" value="HEDGEHOG-INTERACTING PROTEIN"/>
    <property type="match status" value="1"/>
</dbReference>
<evidence type="ECO:0000259" key="1">
    <source>
        <dbReference type="Pfam" id="PF07995"/>
    </source>
</evidence>
<keyword evidence="3" id="KW-1185">Reference proteome</keyword>
<organism evidence="2 3">
    <name type="scientific">Vineibacter terrae</name>
    <dbReference type="NCBI Taxonomy" id="2586908"/>
    <lineage>
        <taxon>Bacteria</taxon>
        <taxon>Pseudomonadati</taxon>
        <taxon>Pseudomonadota</taxon>
        <taxon>Alphaproteobacteria</taxon>
        <taxon>Hyphomicrobiales</taxon>
        <taxon>Vineibacter</taxon>
    </lineage>
</organism>
<reference evidence="2 3" key="1">
    <citation type="submission" date="2019-06" db="EMBL/GenBank/DDBJ databases">
        <title>New taxonomy in bacterial strain CC-CFT640, isolated from vineyard.</title>
        <authorList>
            <person name="Lin S.-Y."/>
            <person name="Tsai C.-F."/>
            <person name="Young C.-C."/>
        </authorList>
    </citation>
    <scope>NUCLEOTIDE SEQUENCE [LARGE SCALE GENOMIC DNA]</scope>
    <source>
        <strain evidence="2 3">CC-CFT640</strain>
    </source>
</reference>
<dbReference type="OrthoDB" id="9770043at2"/>
<feature type="domain" description="Glucose/Sorbosone dehydrogenase" evidence="1">
    <location>
        <begin position="28"/>
        <end position="353"/>
    </location>
</feature>
<dbReference type="Pfam" id="PF07995">
    <property type="entry name" value="GSDH"/>
    <property type="match status" value="1"/>
</dbReference>
<dbReference type="EMBL" id="VDUZ01000094">
    <property type="protein sequence ID" value="TXL69228.1"/>
    <property type="molecule type" value="Genomic_DNA"/>
</dbReference>
<protein>
    <submittedName>
        <fullName evidence="2">PQQ-dependent sugar dehydrogenase</fullName>
    </submittedName>
</protein>
<dbReference type="AlphaFoldDB" id="A0A5C8P6C1"/>
<dbReference type="SUPFAM" id="SSF50952">
    <property type="entry name" value="Soluble quinoprotein glucose dehydrogenase"/>
    <property type="match status" value="1"/>
</dbReference>
<comment type="caution">
    <text evidence="2">The sequence shown here is derived from an EMBL/GenBank/DDBJ whole genome shotgun (WGS) entry which is preliminary data.</text>
</comment>
<evidence type="ECO:0000313" key="2">
    <source>
        <dbReference type="EMBL" id="TXL69228.1"/>
    </source>
</evidence>
<evidence type="ECO:0000313" key="3">
    <source>
        <dbReference type="Proteomes" id="UP000321638"/>
    </source>
</evidence>
<gene>
    <name evidence="2" type="ORF">FHP25_39900</name>
</gene>
<accession>A0A5C8P6C1</accession>
<name>A0A5C8P6C1_9HYPH</name>
<dbReference type="InterPro" id="IPR012938">
    <property type="entry name" value="Glc/Sorbosone_DH"/>
</dbReference>